<reference evidence="1 2" key="1">
    <citation type="submission" date="2023-10" db="EMBL/GenBank/DDBJ databases">
        <title>Genome-Wide Identification Analysis in wild type Solanum Pinnatisectum Reveals Some Genes Defensing Phytophthora Infestans.</title>
        <authorList>
            <person name="Sun C."/>
        </authorList>
    </citation>
    <scope>NUCLEOTIDE SEQUENCE [LARGE SCALE GENOMIC DNA]</scope>
    <source>
        <strain evidence="1">LQN</strain>
        <tissue evidence="1">Leaf</tissue>
    </source>
</reference>
<dbReference type="EMBL" id="JAWPEI010000010">
    <property type="protein sequence ID" value="KAK4713687.1"/>
    <property type="molecule type" value="Genomic_DNA"/>
</dbReference>
<keyword evidence="2" id="KW-1185">Reference proteome</keyword>
<organism evidence="1 2">
    <name type="scientific">Solanum pinnatisectum</name>
    <name type="common">tansyleaf nightshade</name>
    <dbReference type="NCBI Taxonomy" id="50273"/>
    <lineage>
        <taxon>Eukaryota</taxon>
        <taxon>Viridiplantae</taxon>
        <taxon>Streptophyta</taxon>
        <taxon>Embryophyta</taxon>
        <taxon>Tracheophyta</taxon>
        <taxon>Spermatophyta</taxon>
        <taxon>Magnoliopsida</taxon>
        <taxon>eudicotyledons</taxon>
        <taxon>Gunneridae</taxon>
        <taxon>Pentapetalae</taxon>
        <taxon>asterids</taxon>
        <taxon>lamiids</taxon>
        <taxon>Solanales</taxon>
        <taxon>Solanaceae</taxon>
        <taxon>Solanoideae</taxon>
        <taxon>Solaneae</taxon>
        <taxon>Solanum</taxon>
    </lineage>
</organism>
<evidence type="ECO:0000313" key="2">
    <source>
        <dbReference type="Proteomes" id="UP001311915"/>
    </source>
</evidence>
<gene>
    <name evidence="1" type="ORF">R3W88_019594</name>
</gene>
<sequence length="125" mass="13772">MVIPLGDFEIILGIYFLRKVIFVPFPHLDGVMIMNEGNSSFIKVLPAIVVDKGLGKGETTFLAALVKIKSDVKVEVLDCVAKVLKQFVDLMPPELPKKLPPRRDIDHKIKLLPGSIAPVTTQSIP</sequence>
<dbReference type="Proteomes" id="UP001311915">
    <property type="component" value="Unassembled WGS sequence"/>
</dbReference>
<evidence type="ECO:0000313" key="1">
    <source>
        <dbReference type="EMBL" id="KAK4713687.1"/>
    </source>
</evidence>
<dbReference type="AlphaFoldDB" id="A0AAV9KKS4"/>
<comment type="caution">
    <text evidence="1">The sequence shown here is derived from an EMBL/GenBank/DDBJ whole genome shotgun (WGS) entry which is preliminary data.</text>
</comment>
<proteinExistence type="predicted"/>
<name>A0AAV9KKS4_9SOLN</name>
<protein>
    <submittedName>
        <fullName evidence="1">Uncharacterized protein</fullName>
    </submittedName>
</protein>
<accession>A0AAV9KKS4</accession>